<dbReference type="InterPro" id="IPR036291">
    <property type="entry name" value="NAD(P)-bd_dom_sf"/>
</dbReference>
<dbReference type="InterPro" id="IPR000683">
    <property type="entry name" value="Gfo/Idh/MocA-like_OxRdtase_N"/>
</dbReference>
<reference evidence="4" key="1">
    <citation type="journal article" date="2019" name="Int. J. Syst. Evol. Microbiol.">
        <title>The Global Catalogue of Microorganisms (GCM) 10K type strain sequencing project: providing services to taxonomists for standard genome sequencing and annotation.</title>
        <authorList>
            <consortium name="The Broad Institute Genomics Platform"/>
            <consortium name="The Broad Institute Genome Sequencing Center for Infectious Disease"/>
            <person name="Wu L."/>
            <person name="Ma J."/>
        </authorList>
    </citation>
    <scope>NUCLEOTIDE SEQUENCE [LARGE SCALE GENOMIC DNA]</scope>
    <source>
        <strain evidence="4">JCM 9687</strain>
    </source>
</reference>
<sequence length="365" mass="39206">MTGARPLRIVVAGTAFGRIYLDAVRSDPESFELAGILSQGSAFSRALAAERGVPSYADPGEVPADVDVVCVVVRSGATGGTGSELAREFLRRGTHVLQEHPVHAEEIAQNLRAARDGGAAYAVNTLYHDIEPVRTFLDAVARLRAEHPLRFVDAACNSQVLLPLLDVLGRVAGALRPWAFGDCDPVPERLAALAAEPQPFRALHAVIGGLPVTLRVQNQVHPDDPDNHSHLLHRISVGTDAGVLELADTHGPVLWNPRLHSPRDETGRLVLAGPGTERLAVPSTSVLQEAPGTFHDVFARLWPGAVRASLLRLRADIDRPARRTAAGQWALSVATAWADLTAKLGMPEVVRPAEPPVVDRRELVR</sequence>
<keyword evidence="4" id="KW-1185">Reference proteome</keyword>
<dbReference type="Pfam" id="PF21390">
    <property type="entry name" value="Irp3-like_C"/>
    <property type="match status" value="1"/>
</dbReference>
<feature type="domain" description="Thiazolinyl imine reductase-like C-terminal" evidence="2">
    <location>
        <begin position="151"/>
        <end position="255"/>
    </location>
</feature>
<evidence type="ECO:0000259" key="2">
    <source>
        <dbReference type="Pfam" id="PF21390"/>
    </source>
</evidence>
<evidence type="ECO:0008006" key="5">
    <source>
        <dbReference type="Google" id="ProtNLM"/>
    </source>
</evidence>
<dbReference type="Pfam" id="PF01408">
    <property type="entry name" value="GFO_IDH_MocA"/>
    <property type="match status" value="1"/>
</dbReference>
<dbReference type="InterPro" id="IPR051450">
    <property type="entry name" value="Gfo/Idh/MocA_Oxidoreductases"/>
</dbReference>
<dbReference type="Gene3D" id="3.40.50.720">
    <property type="entry name" value="NAD(P)-binding Rossmann-like Domain"/>
    <property type="match status" value="1"/>
</dbReference>
<accession>A0ABP6RQ52</accession>
<name>A0ABP6RQ52_9PSEU</name>
<dbReference type="SUPFAM" id="SSF51735">
    <property type="entry name" value="NAD(P)-binding Rossmann-fold domains"/>
    <property type="match status" value="1"/>
</dbReference>
<dbReference type="RefSeq" id="WP_344926625.1">
    <property type="nucleotide sequence ID" value="NZ_BAAAYK010000038.1"/>
</dbReference>
<comment type="caution">
    <text evidence="3">The sequence shown here is derived from an EMBL/GenBank/DDBJ whole genome shotgun (WGS) entry which is preliminary data.</text>
</comment>
<dbReference type="InterPro" id="IPR048655">
    <property type="entry name" value="Irp3-like_C"/>
</dbReference>
<proteinExistence type="predicted"/>
<organism evidence="3 4">
    <name type="scientific">Saccharopolyspora gregorii</name>
    <dbReference type="NCBI Taxonomy" id="33914"/>
    <lineage>
        <taxon>Bacteria</taxon>
        <taxon>Bacillati</taxon>
        <taxon>Actinomycetota</taxon>
        <taxon>Actinomycetes</taxon>
        <taxon>Pseudonocardiales</taxon>
        <taxon>Pseudonocardiaceae</taxon>
        <taxon>Saccharopolyspora</taxon>
    </lineage>
</organism>
<evidence type="ECO:0000313" key="3">
    <source>
        <dbReference type="EMBL" id="GAA3357626.1"/>
    </source>
</evidence>
<dbReference type="InterPro" id="IPR010091">
    <property type="entry name" value="Thiazolinyl_imide_reductase"/>
</dbReference>
<dbReference type="Gene3D" id="3.30.360.10">
    <property type="entry name" value="Dihydrodipicolinate Reductase, domain 2"/>
    <property type="match status" value="1"/>
</dbReference>
<dbReference type="EMBL" id="BAAAYK010000038">
    <property type="protein sequence ID" value="GAA3357626.1"/>
    <property type="molecule type" value="Genomic_DNA"/>
</dbReference>
<protein>
    <recommendedName>
        <fullName evidence="5">Thiazolinyl imide reductase</fullName>
    </recommendedName>
</protein>
<dbReference type="Proteomes" id="UP001500483">
    <property type="component" value="Unassembled WGS sequence"/>
</dbReference>
<dbReference type="NCBIfam" id="TIGR01761">
    <property type="entry name" value="thiaz-red"/>
    <property type="match status" value="1"/>
</dbReference>
<feature type="domain" description="Gfo/Idh/MocA-like oxidoreductase N-terminal" evidence="1">
    <location>
        <begin position="7"/>
        <end position="124"/>
    </location>
</feature>
<dbReference type="PANTHER" id="PTHR43377">
    <property type="entry name" value="BILIVERDIN REDUCTASE A"/>
    <property type="match status" value="1"/>
</dbReference>
<gene>
    <name evidence="3" type="ORF">GCM10020366_26440</name>
</gene>
<evidence type="ECO:0000259" key="1">
    <source>
        <dbReference type="Pfam" id="PF01408"/>
    </source>
</evidence>
<dbReference type="PANTHER" id="PTHR43377:SF1">
    <property type="entry name" value="BILIVERDIN REDUCTASE A"/>
    <property type="match status" value="1"/>
</dbReference>
<evidence type="ECO:0000313" key="4">
    <source>
        <dbReference type="Proteomes" id="UP001500483"/>
    </source>
</evidence>